<keyword evidence="2" id="KW-1185">Reference proteome</keyword>
<evidence type="ECO:0000313" key="2">
    <source>
        <dbReference type="Proteomes" id="UP000008730"/>
    </source>
</evidence>
<dbReference type="RefSeq" id="YP_004009652.1">
    <property type="nucleotide sequence ID" value="NC_014661.1"/>
</dbReference>
<dbReference type="GeneID" id="9925926"/>
<accession>E5E416</accession>
<dbReference type="KEGG" id="vg:9925926"/>
<protein>
    <submittedName>
        <fullName evidence="1">Uncharacterized protein</fullName>
    </submittedName>
</protein>
<name>E5E416_9CAUD</name>
<organism evidence="1 2">
    <name type="scientific">Acinetobacter phage Acj61</name>
    <dbReference type="NCBI Taxonomy" id="760732"/>
    <lineage>
        <taxon>Viruses</taxon>
        <taxon>Duplodnaviria</taxon>
        <taxon>Heunggongvirae</taxon>
        <taxon>Uroviricota</taxon>
        <taxon>Caudoviricetes</taxon>
        <taxon>Pantevenvirales</taxon>
        <taxon>Straboviridae</taxon>
        <taxon>Twarogvirinae</taxon>
        <taxon>Lasallevirus</taxon>
        <taxon>Lasallevirus Acj61</taxon>
        <taxon>Acinetobacter virus Acj61</taxon>
    </lineage>
</organism>
<dbReference type="Proteomes" id="UP000008730">
    <property type="component" value="Segment"/>
</dbReference>
<dbReference type="EMBL" id="GU911519">
    <property type="protein sequence ID" value="ADG36000.1"/>
    <property type="molecule type" value="Genomic_DNA"/>
</dbReference>
<proteinExistence type="predicted"/>
<sequence length="65" mass="7304">MNAYKIPADATVVIEHNNEVYFFKPLEGEIVDAGPAGHEKPKSLTWVDEEWVLSYVDISGEIQVN</sequence>
<reference evidence="1 2" key="1">
    <citation type="journal article" date="2010" name="Virol. J.">
        <title>Genomes of the T4-related bacteriophages as windows on microbial genome evolution.</title>
        <authorList>
            <person name="Petrov V.M."/>
            <person name="Ratnayaka S."/>
            <person name="Nolan J.M."/>
            <person name="Miller E.S."/>
            <person name="Karam J.D."/>
        </authorList>
    </citation>
    <scope>NUCLEOTIDE SEQUENCE [LARGE SCALE GENOMIC DNA]</scope>
</reference>
<evidence type="ECO:0000313" key="1">
    <source>
        <dbReference type="EMBL" id="ADG36000.1"/>
    </source>
</evidence>
<gene>
    <name evidence="1" type="ORF">Acj61p035</name>
</gene>